<protein>
    <recommendedName>
        <fullName evidence="9">Lysosomal Pro-X carboxypeptidase</fullName>
    </recommendedName>
</protein>
<feature type="signal peptide" evidence="6">
    <location>
        <begin position="1"/>
        <end position="33"/>
    </location>
</feature>
<keyword evidence="5" id="KW-0325">Glycoprotein</keyword>
<keyword evidence="8" id="KW-1185">Reference proteome</keyword>
<dbReference type="GO" id="GO:0008239">
    <property type="term" value="F:dipeptidyl-peptidase activity"/>
    <property type="evidence" value="ECO:0007669"/>
    <property type="project" value="TreeGrafter"/>
</dbReference>
<comment type="caution">
    <text evidence="7">The sequence shown here is derived from an EMBL/GenBank/DDBJ whole genome shotgun (WGS) entry which is preliminary data.</text>
</comment>
<name>A0AA88AWK5_FICCA</name>
<dbReference type="AlphaFoldDB" id="A0AA88AWK5"/>
<dbReference type="InterPro" id="IPR008758">
    <property type="entry name" value="Peptidase_S28"/>
</dbReference>
<dbReference type="EMBL" id="BTGU01000062">
    <property type="protein sequence ID" value="GMN56143.1"/>
    <property type="molecule type" value="Genomic_DNA"/>
</dbReference>
<evidence type="ECO:0000256" key="3">
    <source>
        <dbReference type="ARBA" id="ARBA00022729"/>
    </source>
</evidence>
<keyword evidence="2" id="KW-0645">Protease</keyword>
<dbReference type="Pfam" id="PF05577">
    <property type="entry name" value="Peptidase_S28"/>
    <property type="match status" value="1"/>
</dbReference>
<keyword evidence="4" id="KW-0378">Hydrolase</keyword>
<dbReference type="SUPFAM" id="SSF53474">
    <property type="entry name" value="alpha/beta-Hydrolases"/>
    <property type="match status" value="1"/>
</dbReference>
<dbReference type="Proteomes" id="UP001187192">
    <property type="component" value="Unassembled WGS sequence"/>
</dbReference>
<dbReference type="PANTHER" id="PTHR11010">
    <property type="entry name" value="PROTEASE S28 PRO-X CARBOXYPEPTIDASE-RELATED"/>
    <property type="match status" value="1"/>
</dbReference>
<organism evidence="7 8">
    <name type="scientific">Ficus carica</name>
    <name type="common">Common fig</name>
    <dbReference type="NCBI Taxonomy" id="3494"/>
    <lineage>
        <taxon>Eukaryota</taxon>
        <taxon>Viridiplantae</taxon>
        <taxon>Streptophyta</taxon>
        <taxon>Embryophyta</taxon>
        <taxon>Tracheophyta</taxon>
        <taxon>Spermatophyta</taxon>
        <taxon>Magnoliopsida</taxon>
        <taxon>eudicotyledons</taxon>
        <taxon>Gunneridae</taxon>
        <taxon>Pentapetalae</taxon>
        <taxon>rosids</taxon>
        <taxon>fabids</taxon>
        <taxon>Rosales</taxon>
        <taxon>Moraceae</taxon>
        <taxon>Ficeae</taxon>
        <taxon>Ficus</taxon>
    </lineage>
</organism>
<evidence type="ECO:0008006" key="9">
    <source>
        <dbReference type="Google" id="ProtNLM"/>
    </source>
</evidence>
<dbReference type="GO" id="GO:0070008">
    <property type="term" value="F:serine-type exopeptidase activity"/>
    <property type="evidence" value="ECO:0007669"/>
    <property type="project" value="InterPro"/>
</dbReference>
<feature type="chain" id="PRO_5041726041" description="Lysosomal Pro-X carboxypeptidase" evidence="6">
    <location>
        <begin position="34"/>
        <end position="286"/>
    </location>
</feature>
<evidence type="ECO:0000256" key="1">
    <source>
        <dbReference type="ARBA" id="ARBA00011079"/>
    </source>
</evidence>
<keyword evidence="3 6" id="KW-0732">Signal</keyword>
<sequence length="286" mass="31780">MDITAQHTRKSPFHVTTLVPMLLLLMTTPVCLSKTILRTRGFGVANVREKAMNKNYGTLSSEFVTKFYTQTLDHFNYRPESYSTFQQRYVVNFNYWGGPNTSSPIFVYTGDEAAITVAVSAAGFMLNLASRFNGLLLYVEHRYYGDSMPFGSAEEAFKNASTLGFFSTTQALADYAQLITDLKKNLSAESCAVIAIGGSYGGMLASWFRLKYPHVVVGALASSAPILYFDDITPQNAYGVIVTKDFRETSESCYDTVRQSWSEIDRVAAEKGGLQKLNTLFSSCRL</sequence>
<evidence type="ECO:0000256" key="5">
    <source>
        <dbReference type="ARBA" id="ARBA00023180"/>
    </source>
</evidence>
<comment type="similarity">
    <text evidence="1">Belongs to the peptidase S28 family.</text>
</comment>
<dbReference type="PANTHER" id="PTHR11010:SF78">
    <property type="entry name" value="LYSOSOMAL PRO-X CARBOXYPEPTIDASE"/>
    <property type="match status" value="1"/>
</dbReference>
<proteinExistence type="inferred from homology"/>
<dbReference type="GO" id="GO:0006508">
    <property type="term" value="P:proteolysis"/>
    <property type="evidence" value="ECO:0007669"/>
    <property type="project" value="UniProtKB-KW"/>
</dbReference>
<evidence type="ECO:0000256" key="2">
    <source>
        <dbReference type="ARBA" id="ARBA00022670"/>
    </source>
</evidence>
<dbReference type="InterPro" id="IPR029058">
    <property type="entry name" value="AB_hydrolase_fold"/>
</dbReference>
<dbReference type="Gene3D" id="3.40.50.1820">
    <property type="entry name" value="alpha/beta hydrolase"/>
    <property type="match status" value="1"/>
</dbReference>
<reference evidence="7" key="1">
    <citation type="submission" date="2023-07" db="EMBL/GenBank/DDBJ databases">
        <title>draft genome sequence of fig (Ficus carica).</title>
        <authorList>
            <person name="Takahashi T."/>
            <person name="Nishimura K."/>
        </authorList>
    </citation>
    <scope>NUCLEOTIDE SEQUENCE</scope>
</reference>
<evidence type="ECO:0000313" key="7">
    <source>
        <dbReference type="EMBL" id="GMN56143.1"/>
    </source>
</evidence>
<accession>A0AA88AWK5</accession>
<evidence type="ECO:0000256" key="4">
    <source>
        <dbReference type="ARBA" id="ARBA00022801"/>
    </source>
</evidence>
<evidence type="ECO:0000313" key="8">
    <source>
        <dbReference type="Proteomes" id="UP001187192"/>
    </source>
</evidence>
<gene>
    <name evidence="7" type="ORF">TIFTF001_025261</name>
</gene>
<evidence type="ECO:0000256" key="6">
    <source>
        <dbReference type="SAM" id="SignalP"/>
    </source>
</evidence>